<organism evidence="1 2">
    <name type="scientific">Mytilus edulis</name>
    <name type="common">Blue mussel</name>
    <dbReference type="NCBI Taxonomy" id="6550"/>
    <lineage>
        <taxon>Eukaryota</taxon>
        <taxon>Metazoa</taxon>
        <taxon>Spiralia</taxon>
        <taxon>Lophotrochozoa</taxon>
        <taxon>Mollusca</taxon>
        <taxon>Bivalvia</taxon>
        <taxon>Autobranchia</taxon>
        <taxon>Pteriomorphia</taxon>
        <taxon>Mytilida</taxon>
        <taxon>Mytiloidea</taxon>
        <taxon>Mytilidae</taxon>
        <taxon>Mytilinae</taxon>
        <taxon>Mytilus</taxon>
    </lineage>
</organism>
<dbReference type="AlphaFoldDB" id="A0A8S3RST5"/>
<comment type="caution">
    <text evidence="1">The sequence shown here is derived from an EMBL/GenBank/DDBJ whole genome shotgun (WGS) entry which is preliminary data.</text>
</comment>
<dbReference type="EMBL" id="CAJPWZ010001265">
    <property type="protein sequence ID" value="CAG2211619.1"/>
    <property type="molecule type" value="Genomic_DNA"/>
</dbReference>
<dbReference type="OrthoDB" id="6158332at2759"/>
<keyword evidence="2" id="KW-1185">Reference proteome</keyword>
<accession>A0A8S3RST5</accession>
<sequence>MLLSTPILEDIKIEYDVNGNQYSFGTTVKASIGKLNGIEEITTVRLGVKSIDFVTTLKTTFSGNVKSSQLRFLHDGYISNFKTSIEAKYDDQTIKADASYKRYPSNEGSLTLKTPFEKLRVVNIKIEQTGSVKSFTTTGSLQYAPDRKLEGYERTQIKASVSSKPYHAALNIQTSYLPEIDYSVNADIKMKDDTYYLSGNAAIGEKKITIAMEKTPSSININLDTPIKGYERTQIKASASRKPYHAALNIQASYISEIDFDARLTNQRFDELDGSLTLKTGLYNLQNIRVSMKMKNLGELKSHIEAFLTKRNGITIDASLTETDSSLSVSTPWEALRTAYGYLKYDWRSKTNNLVVATNMKINKETLYDVDFEMDAEKRKEITLIINVNEPKQMRFELNKLLSSETYMLVNWNKQDKDSSCRMDVKFNSDWSDKKQIASYRGVCGSKSYSIGASYHRPDESSTMVLFIEKDDIKTHGIETIFEKNGQAKYTLQLPSRTVVLSTVSSGYGLSSQVFDFSWDAERDQNKRVVIKTKSDGDELTLGLEMPSLGKDLQLDYKMLIGSGNVIYDGRTAFRYSKDSRKTFTLSSKLEDVSGQNPDKTLHLNAKFSDEKGIYAELFRDVNQKKTVDSLLNLRLKSSKILHTRVHWRPSIISDLKAEITKRIEEYGIRSAMAVEESSGEINKEISNKRRLFQAAYTEEIKSYADAINDKLSELRTLKAKMPFTFKTFRLDAYSKDTYISMGGQLNSISTNSYQRLLGSSAYKYWEFEENVNALVDKIFDELKKRCYKGGVCFKRDFRKCTQIQSY</sequence>
<dbReference type="Proteomes" id="UP000683360">
    <property type="component" value="Unassembled WGS sequence"/>
</dbReference>
<reference evidence="1" key="1">
    <citation type="submission" date="2021-03" db="EMBL/GenBank/DDBJ databases">
        <authorList>
            <person name="Bekaert M."/>
        </authorList>
    </citation>
    <scope>NUCLEOTIDE SEQUENCE</scope>
</reference>
<evidence type="ECO:0000313" key="1">
    <source>
        <dbReference type="EMBL" id="CAG2211619.1"/>
    </source>
</evidence>
<name>A0A8S3RST5_MYTED</name>
<gene>
    <name evidence="1" type="ORF">MEDL_25637</name>
</gene>
<protein>
    <submittedName>
        <fullName evidence="1">Uncharacterized protein</fullName>
    </submittedName>
</protein>
<evidence type="ECO:0000313" key="2">
    <source>
        <dbReference type="Proteomes" id="UP000683360"/>
    </source>
</evidence>
<proteinExistence type="predicted"/>